<proteinExistence type="predicted"/>
<dbReference type="AlphaFoldDB" id="A0A941D6K1"/>
<evidence type="ECO:0000313" key="1">
    <source>
        <dbReference type="EMBL" id="MBR7742618.1"/>
    </source>
</evidence>
<sequence>MNVSLGIRPPDDVLAAAVAVRDGVPRGADELAATPVDELVMPMVRLGNLTTPSANGLCEYLRERLVGTGTPEVRLAGAWALENDDPTVGLRLDGDVDGTFAVSRALPPVVAELGFFVDRRSFRPVLPLGLVTDRTGLPYLERLVAALDAHEGRPWVLDAVDVLVRTWRDDGSGGYEVLDSVPTA</sequence>
<dbReference type="SUPFAM" id="SSF55144">
    <property type="entry name" value="LigT-like"/>
    <property type="match status" value="1"/>
</dbReference>
<dbReference type="EMBL" id="JAGSNF010000004">
    <property type="protein sequence ID" value="MBR7742618.1"/>
    <property type="molecule type" value="Genomic_DNA"/>
</dbReference>
<keyword evidence="2" id="KW-1185">Reference proteome</keyword>
<dbReference type="RefSeq" id="WP_211601774.1">
    <property type="nucleotide sequence ID" value="NZ_JAGSNF010000004.1"/>
</dbReference>
<dbReference type="Proteomes" id="UP000677016">
    <property type="component" value="Unassembled WGS sequence"/>
</dbReference>
<name>A0A941D6K1_9MICO</name>
<evidence type="ECO:0000313" key="2">
    <source>
        <dbReference type="Proteomes" id="UP000677016"/>
    </source>
</evidence>
<dbReference type="Gene3D" id="3.90.1140.10">
    <property type="entry name" value="Cyclic phosphodiesterase"/>
    <property type="match status" value="1"/>
</dbReference>
<protein>
    <submittedName>
        <fullName evidence="1">Uncharacterized protein</fullName>
    </submittedName>
</protein>
<dbReference type="InterPro" id="IPR009097">
    <property type="entry name" value="Cyclic_Pdiesterase"/>
</dbReference>
<gene>
    <name evidence="1" type="ORF">KC207_04870</name>
</gene>
<reference evidence="1" key="1">
    <citation type="submission" date="2021-04" db="EMBL/GenBank/DDBJ databases">
        <title>Phycicoccus avicenniae sp. nov., a novel endophytic actinomycetes isolated from branch of Avicennia mariana.</title>
        <authorList>
            <person name="Tuo L."/>
        </authorList>
    </citation>
    <scope>NUCLEOTIDE SEQUENCE</scope>
    <source>
        <strain evidence="1">BSK3Z-2</strain>
    </source>
</reference>
<comment type="caution">
    <text evidence="1">The sequence shown here is derived from an EMBL/GenBank/DDBJ whole genome shotgun (WGS) entry which is preliminary data.</text>
</comment>
<accession>A0A941D6K1</accession>
<organism evidence="1 2">
    <name type="scientific">Phycicoccus avicenniae</name>
    <dbReference type="NCBI Taxonomy" id="2828860"/>
    <lineage>
        <taxon>Bacteria</taxon>
        <taxon>Bacillati</taxon>
        <taxon>Actinomycetota</taxon>
        <taxon>Actinomycetes</taxon>
        <taxon>Micrococcales</taxon>
        <taxon>Intrasporangiaceae</taxon>
        <taxon>Phycicoccus</taxon>
    </lineage>
</organism>